<dbReference type="InterPro" id="IPR035587">
    <property type="entry name" value="DUS-like_FMN-bd"/>
</dbReference>
<accession>A0ABP0UA85</accession>
<sequence>MLGTVDLVEKDIETVVFWTCDEEMSPVVFQIGTSDAVQAVQAASLVYSFSISGENGAALLSKPNLIHDILTTLERSLNIPVTCKIFLLKTHHDTVELAGRIEKTGVAAIAVHGRKVAGRPRGPTQWDGVAEVVSALSILVIANGDVFEYSNFQCIKDATGRLLL</sequence>
<dbReference type="SUPFAM" id="SSF51395">
    <property type="entry name" value="FMN-linked oxidoreductases"/>
    <property type="match status" value="1"/>
</dbReference>
<dbReference type="Pfam" id="PF01207">
    <property type="entry name" value="Dus"/>
    <property type="match status" value="1"/>
</dbReference>
<dbReference type="PANTHER" id="PTHR45936:SF1">
    <property type="entry name" value="TRNA-DIHYDROURIDINE(20) SYNTHASE [NAD(P)+]-LIKE"/>
    <property type="match status" value="1"/>
</dbReference>
<evidence type="ECO:0000313" key="2">
    <source>
        <dbReference type="EMBL" id="CAK9216273.1"/>
    </source>
</evidence>
<dbReference type="CDD" id="cd02801">
    <property type="entry name" value="DUS_like_FMN"/>
    <property type="match status" value="1"/>
</dbReference>
<dbReference type="InterPro" id="IPR052582">
    <property type="entry name" value="tRNA-DUS-like"/>
</dbReference>
<protein>
    <recommendedName>
        <fullName evidence="1">DUS-like FMN-binding domain-containing protein</fullName>
    </recommendedName>
</protein>
<organism evidence="2 3">
    <name type="scientific">Sphagnum troendelagicum</name>
    <dbReference type="NCBI Taxonomy" id="128251"/>
    <lineage>
        <taxon>Eukaryota</taxon>
        <taxon>Viridiplantae</taxon>
        <taxon>Streptophyta</taxon>
        <taxon>Embryophyta</taxon>
        <taxon>Bryophyta</taxon>
        <taxon>Sphagnophytina</taxon>
        <taxon>Sphagnopsida</taxon>
        <taxon>Sphagnales</taxon>
        <taxon>Sphagnaceae</taxon>
        <taxon>Sphagnum</taxon>
    </lineage>
</organism>
<dbReference type="Gene3D" id="3.20.20.70">
    <property type="entry name" value="Aldolase class I"/>
    <property type="match status" value="1"/>
</dbReference>
<evidence type="ECO:0000259" key="1">
    <source>
        <dbReference type="Pfam" id="PF01207"/>
    </source>
</evidence>
<reference evidence="2" key="1">
    <citation type="submission" date="2024-02" db="EMBL/GenBank/DDBJ databases">
        <authorList>
            <consortium name="ELIXIR-Norway"/>
            <consortium name="Elixir Norway"/>
        </authorList>
    </citation>
    <scope>NUCLEOTIDE SEQUENCE</scope>
</reference>
<dbReference type="InterPro" id="IPR013785">
    <property type="entry name" value="Aldolase_TIM"/>
</dbReference>
<dbReference type="Proteomes" id="UP001497512">
    <property type="component" value="Chromosome 2"/>
</dbReference>
<evidence type="ECO:0000313" key="3">
    <source>
        <dbReference type="Proteomes" id="UP001497512"/>
    </source>
</evidence>
<keyword evidence="3" id="KW-1185">Reference proteome</keyword>
<feature type="domain" description="DUS-like FMN-binding" evidence="1">
    <location>
        <begin position="4"/>
        <end position="160"/>
    </location>
</feature>
<gene>
    <name evidence="2" type="ORF">CSSPTR1EN2_LOCUS13388</name>
</gene>
<name>A0ABP0UA85_9BRYO</name>
<dbReference type="PANTHER" id="PTHR45936">
    <property type="entry name" value="TRNA-DIHYDROURIDINE(20) SYNTHASE [NAD(P)+]-LIKE"/>
    <property type="match status" value="1"/>
</dbReference>
<proteinExistence type="predicted"/>
<dbReference type="EMBL" id="OZ019894">
    <property type="protein sequence ID" value="CAK9216273.1"/>
    <property type="molecule type" value="Genomic_DNA"/>
</dbReference>